<proteinExistence type="inferred from homology"/>
<organism evidence="3 4">
    <name type="scientific">Vibrio albus</name>
    <dbReference type="NCBI Taxonomy" id="2200953"/>
    <lineage>
        <taxon>Bacteria</taxon>
        <taxon>Pseudomonadati</taxon>
        <taxon>Pseudomonadota</taxon>
        <taxon>Gammaproteobacteria</taxon>
        <taxon>Vibrionales</taxon>
        <taxon>Vibrionaceae</taxon>
        <taxon>Vibrio</taxon>
    </lineage>
</organism>
<keyword evidence="4" id="KW-1185">Reference proteome</keyword>
<comment type="similarity">
    <text evidence="1 2">Belongs to the UPF0251 family.</text>
</comment>
<name>A0A2U3BCL9_9VIBR</name>
<accession>A0A2U3BCL9</accession>
<protein>
    <recommendedName>
        <fullName evidence="2">UPF0251 protein DI392_05315</fullName>
    </recommendedName>
</protein>
<dbReference type="SUPFAM" id="SSF88659">
    <property type="entry name" value="Sigma3 and sigma4 domains of RNA polymerase sigma factors"/>
    <property type="match status" value="1"/>
</dbReference>
<dbReference type="OrthoDB" id="280278at2"/>
<dbReference type="PANTHER" id="PTHR37478:SF2">
    <property type="entry name" value="UPF0251 PROTEIN TK0562"/>
    <property type="match status" value="1"/>
</dbReference>
<sequence length="101" mass="11242">MARPKKCRRICGRPAHSCFKPNGIPLSKLTKTDMLPEEFEAIRLADYNNLTQQEAADQMGVSRQTFGNIISSARYKVAASLVEGNAIMLERHTEDDKGSES</sequence>
<comment type="caution">
    <text evidence="3">The sequence shown here is derived from an EMBL/GenBank/DDBJ whole genome shotgun (WGS) entry which is preliminary data.</text>
</comment>
<dbReference type="PANTHER" id="PTHR37478">
    <property type="match status" value="1"/>
</dbReference>
<dbReference type="InterPro" id="IPR002852">
    <property type="entry name" value="UPF0251"/>
</dbReference>
<evidence type="ECO:0000256" key="2">
    <source>
        <dbReference type="HAMAP-Rule" id="MF_00674"/>
    </source>
</evidence>
<dbReference type="RefSeq" id="WP_109318864.1">
    <property type="nucleotide sequence ID" value="NZ_QFWT01000002.1"/>
</dbReference>
<dbReference type="InterPro" id="IPR013324">
    <property type="entry name" value="RNA_pol_sigma_r3/r4-like"/>
</dbReference>
<evidence type="ECO:0000256" key="1">
    <source>
        <dbReference type="ARBA" id="ARBA00009350"/>
    </source>
</evidence>
<dbReference type="Proteomes" id="UP000245362">
    <property type="component" value="Unassembled WGS sequence"/>
</dbReference>
<evidence type="ECO:0000313" key="4">
    <source>
        <dbReference type="Proteomes" id="UP000245362"/>
    </source>
</evidence>
<dbReference type="InterPro" id="IPR036388">
    <property type="entry name" value="WH-like_DNA-bd_sf"/>
</dbReference>
<dbReference type="Pfam" id="PF02001">
    <property type="entry name" value="DUF134"/>
    <property type="match status" value="1"/>
</dbReference>
<reference evidence="3 4" key="1">
    <citation type="submission" date="2018-05" db="EMBL/GenBank/DDBJ databases">
        <title>Vibrio limimaris sp. nov., isolated from marine sediment.</title>
        <authorList>
            <person name="Li C.-M."/>
        </authorList>
    </citation>
    <scope>NUCLEOTIDE SEQUENCE [LARGE SCALE GENOMIC DNA]</scope>
    <source>
        <strain evidence="3 4">E4404</strain>
    </source>
</reference>
<dbReference type="Gene3D" id="1.10.10.10">
    <property type="entry name" value="Winged helix-like DNA-binding domain superfamily/Winged helix DNA-binding domain"/>
    <property type="match status" value="1"/>
</dbReference>
<dbReference type="AlphaFoldDB" id="A0A2U3BCL9"/>
<gene>
    <name evidence="3" type="ORF">DI392_05315</name>
</gene>
<dbReference type="HAMAP" id="MF_00674">
    <property type="entry name" value="UPF0251"/>
    <property type="match status" value="1"/>
</dbReference>
<dbReference type="EMBL" id="QFWT01000002">
    <property type="protein sequence ID" value="PWI34528.1"/>
    <property type="molecule type" value="Genomic_DNA"/>
</dbReference>
<evidence type="ECO:0000313" key="3">
    <source>
        <dbReference type="EMBL" id="PWI34528.1"/>
    </source>
</evidence>